<protein>
    <submittedName>
        <fullName evidence="2">Uncharacterized protein</fullName>
    </submittedName>
</protein>
<accession>A0A4Y7STQ2</accession>
<gene>
    <name evidence="2" type="ORF">FA13DRAFT_1175739</name>
</gene>
<evidence type="ECO:0000313" key="2">
    <source>
        <dbReference type="EMBL" id="TEB25243.1"/>
    </source>
</evidence>
<name>A0A4Y7STQ2_COPMI</name>
<organism evidence="2 3">
    <name type="scientific">Coprinellus micaceus</name>
    <name type="common">Glistening ink-cap mushroom</name>
    <name type="synonym">Coprinus micaceus</name>
    <dbReference type="NCBI Taxonomy" id="71717"/>
    <lineage>
        <taxon>Eukaryota</taxon>
        <taxon>Fungi</taxon>
        <taxon>Dikarya</taxon>
        <taxon>Basidiomycota</taxon>
        <taxon>Agaricomycotina</taxon>
        <taxon>Agaricomycetes</taxon>
        <taxon>Agaricomycetidae</taxon>
        <taxon>Agaricales</taxon>
        <taxon>Agaricineae</taxon>
        <taxon>Psathyrellaceae</taxon>
        <taxon>Coprinellus</taxon>
    </lineage>
</organism>
<comment type="caution">
    <text evidence="2">The sequence shown here is derived from an EMBL/GenBank/DDBJ whole genome shotgun (WGS) entry which is preliminary data.</text>
</comment>
<keyword evidence="3" id="KW-1185">Reference proteome</keyword>
<reference evidence="2 3" key="1">
    <citation type="journal article" date="2019" name="Nat. Ecol. Evol.">
        <title>Megaphylogeny resolves global patterns of mushroom evolution.</title>
        <authorList>
            <person name="Varga T."/>
            <person name="Krizsan K."/>
            <person name="Foldi C."/>
            <person name="Dima B."/>
            <person name="Sanchez-Garcia M."/>
            <person name="Sanchez-Ramirez S."/>
            <person name="Szollosi G.J."/>
            <person name="Szarkandi J.G."/>
            <person name="Papp V."/>
            <person name="Albert L."/>
            <person name="Andreopoulos W."/>
            <person name="Angelini C."/>
            <person name="Antonin V."/>
            <person name="Barry K.W."/>
            <person name="Bougher N.L."/>
            <person name="Buchanan P."/>
            <person name="Buyck B."/>
            <person name="Bense V."/>
            <person name="Catcheside P."/>
            <person name="Chovatia M."/>
            <person name="Cooper J."/>
            <person name="Damon W."/>
            <person name="Desjardin D."/>
            <person name="Finy P."/>
            <person name="Geml J."/>
            <person name="Haridas S."/>
            <person name="Hughes K."/>
            <person name="Justo A."/>
            <person name="Karasinski D."/>
            <person name="Kautmanova I."/>
            <person name="Kiss B."/>
            <person name="Kocsube S."/>
            <person name="Kotiranta H."/>
            <person name="LaButti K.M."/>
            <person name="Lechner B.E."/>
            <person name="Liimatainen K."/>
            <person name="Lipzen A."/>
            <person name="Lukacs Z."/>
            <person name="Mihaltcheva S."/>
            <person name="Morgado L.N."/>
            <person name="Niskanen T."/>
            <person name="Noordeloos M.E."/>
            <person name="Ohm R.A."/>
            <person name="Ortiz-Santana B."/>
            <person name="Ovrebo C."/>
            <person name="Racz N."/>
            <person name="Riley R."/>
            <person name="Savchenko A."/>
            <person name="Shiryaev A."/>
            <person name="Soop K."/>
            <person name="Spirin V."/>
            <person name="Szebenyi C."/>
            <person name="Tomsovsky M."/>
            <person name="Tulloss R.E."/>
            <person name="Uehling J."/>
            <person name="Grigoriev I.V."/>
            <person name="Vagvolgyi C."/>
            <person name="Papp T."/>
            <person name="Martin F.M."/>
            <person name="Miettinen O."/>
            <person name="Hibbett D.S."/>
            <person name="Nagy L.G."/>
        </authorList>
    </citation>
    <scope>NUCLEOTIDE SEQUENCE [LARGE SCALE GENOMIC DNA]</scope>
    <source>
        <strain evidence="2 3">FP101781</strain>
    </source>
</reference>
<feature type="compositionally biased region" description="Polar residues" evidence="1">
    <location>
        <begin position="91"/>
        <end position="108"/>
    </location>
</feature>
<feature type="region of interest" description="Disordered" evidence="1">
    <location>
        <begin position="173"/>
        <end position="195"/>
    </location>
</feature>
<dbReference type="Proteomes" id="UP000298030">
    <property type="component" value="Unassembled WGS sequence"/>
</dbReference>
<evidence type="ECO:0000256" key="1">
    <source>
        <dbReference type="SAM" id="MobiDB-lite"/>
    </source>
</evidence>
<evidence type="ECO:0000313" key="3">
    <source>
        <dbReference type="Proteomes" id="UP000298030"/>
    </source>
</evidence>
<dbReference type="PROSITE" id="PS51257">
    <property type="entry name" value="PROKAR_LIPOPROTEIN"/>
    <property type="match status" value="1"/>
</dbReference>
<feature type="region of interest" description="Disordered" evidence="1">
    <location>
        <begin position="91"/>
        <end position="136"/>
    </location>
</feature>
<dbReference type="AlphaFoldDB" id="A0A4Y7STQ2"/>
<sequence length="195" mass="21792">MHLSFPKPRPSSVDADVWASVYTTWSIWSSCLRRAMDSFDGRCQGRKREETGWEGCSGEQDQEPASVDCEIESSRRVCFLQESTDTRTLQHMEPSSATYRQCSNSSRGNRVPPLNTPRWTRSPSSPTPTPVFHYQGDDMRRPKVSLTAGLELEAGWLRVGLRACKLQHLASATGAKAEASRGRSTLSFILPTTRP</sequence>
<proteinExistence type="predicted"/>
<dbReference type="EMBL" id="QPFP01000058">
    <property type="protein sequence ID" value="TEB25243.1"/>
    <property type="molecule type" value="Genomic_DNA"/>
</dbReference>